<keyword evidence="3" id="KW-0520">NAD</keyword>
<dbReference type="PANTHER" id="PTHR11911:SF85">
    <property type="entry name" value="INOSINE-5'-MONOPHOSPHATE DEHYDROGENASE"/>
    <property type="match status" value="1"/>
</dbReference>
<dbReference type="NCBIfam" id="TIGR01304">
    <property type="entry name" value="IMP_DH_rel_2"/>
    <property type="match status" value="1"/>
</dbReference>
<dbReference type="GO" id="GO:0006183">
    <property type="term" value="P:GTP biosynthetic process"/>
    <property type="evidence" value="ECO:0007669"/>
    <property type="project" value="TreeGrafter"/>
</dbReference>
<evidence type="ECO:0000313" key="5">
    <source>
        <dbReference type="EMBL" id="OQB75001.1"/>
    </source>
</evidence>
<dbReference type="Gene3D" id="3.20.20.70">
    <property type="entry name" value="Aldolase class I"/>
    <property type="match status" value="1"/>
</dbReference>
<comment type="similarity">
    <text evidence="1">Belongs to the IMPDH/GMPR family.</text>
</comment>
<dbReference type="SMART" id="SM01240">
    <property type="entry name" value="IMPDH"/>
    <property type="match status" value="1"/>
</dbReference>
<dbReference type="AlphaFoldDB" id="A0A1V6CDL7"/>
<dbReference type="Pfam" id="PF00478">
    <property type="entry name" value="IMPDH"/>
    <property type="match status" value="1"/>
</dbReference>
<feature type="domain" description="IMP dehydrogenase/GMP reductase" evidence="4">
    <location>
        <begin position="15"/>
        <end position="307"/>
    </location>
</feature>
<reference evidence="5" key="1">
    <citation type="submission" date="2017-02" db="EMBL/GenBank/DDBJ databases">
        <title>Delving into the versatile metabolic prowess of the omnipresent phylum Bacteroidetes.</title>
        <authorList>
            <person name="Nobu M.K."/>
            <person name="Mei R."/>
            <person name="Narihiro T."/>
            <person name="Kuroda K."/>
            <person name="Liu W.-T."/>
        </authorList>
    </citation>
    <scope>NUCLEOTIDE SEQUENCE</scope>
    <source>
        <strain evidence="5">ADurb.Bin131</strain>
    </source>
</reference>
<keyword evidence="2 5" id="KW-0560">Oxidoreductase</keyword>
<evidence type="ECO:0000259" key="4">
    <source>
        <dbReference type="Pfam" id="PF00478"/>
    </source>
</evidence>
<dbReference type="SUPFAM" id="SSF51412">
    <property type="entry name" value="Inosine monophosphate dehydrogenase (IMPDH)"/>
    <property type="match status" value="1"/>
</dbReference>
<dbReference type="EMBL" id="MWDQ01000025">
    <property type="protein sequence ID" value="OQB75001.1"/>
    <property type="molecule type" value="Genomic_DNA"/>
</dbReference>
<accession>A0A1V6CDL7</accession>
<sequence length="387" mass="41071">MGMWIGRGRKARVCYGFDDISLVPGGITLNPADVDISVDIAGKRLEVPILAAAMDGVVDTHFAIAFGKAGGLAVLNLMGIYTRYKDPYAVIEKIISCPSDKATALIQKIYQEPVKEQLIVERIQEIKKAGVLCAVSSIPQDAERFGPIVQDAGADIFVVQSTVTTAKHLSSTYKPLDLKKLCLSLKIPVIAGNCVTYQVALDLMETGISGLLVGIGPGAACTTREVLGIGVPQVAATSDCAAARDFFYKRTGRYVPIITDGGMITSGDICKAFACGADLVMVGSAFVRAEEAPAKGYHWGMATSDENLPRGTRIRLGTSGPVKQILFGPSTTDDGSQNLMGALRLSMASLGVRDIKEMQLVEIAIAPSIKTEGKIYQVAKKQAINGK</sequence>
<dbReference type="PANTHER" id="PTHR11911">
    <property type="entry name" value="INOSINE-5-MONOPHOSPHATE DEHYDROGENASE RELATED"/>
    <property type="match status" value="1"/>
</dbReference>
<protein>
    <submittedName>
        <fullName evidence="5">Oxidoreductase</fullName>
        <ecNumber evidence="5">1.-.-.-</ecNumber>
    </submittedName>
</protein>
<dbReference type="CDD" id="cd00381">
    <property type="entry name" value="IMPDH"/>
    <property type="match status" value="1"/>
</dbReference>
<gene>
    <name evidence="5" type="ORF">BWX89_00233</name>
</gene>
<evidence type="ECO:0000256" key="3">
    <source>
        <dbReference type="ARBA" id="ARBA00023027"/>
    </source>
</evidence>
<dbReference type="InterPro" id="IPR001093">
    <property type="entry name" value="IMP_DH_GMPRt"/>
</dbReference>
<name>A0A1V6CDL7_UNCT6</name>
<evidence type="ECO:0000256" key="1">
    <source>
        <dbReference type="ARBA" id="ARBA00005502"/>
    </source>
</evidence>
<dbReference type="InterPro" id="IPR005992">
    <property type="entry name" value="IMP_DH-rel2"/>
</dbReference>
<dbReference type="GO" id="GO:0003938">
    <property type="term" value="F:IMP dehydrogenase activity"/>
    <property type="evidence" value="ECO:0007669"/>
    <property type="project" value="InterPro"/>
</dbReference>
<dbReference type="InterPro" id="IPR005990">
    <property type="entry name" value="IMP_DH"/>
</dbReference>
<comment type="caution">
    <text evidence="5">The sequence shown here is derived from an EMBL/GenBank/DDBJ whole genome shotgun (WGS) entry which is preliminary data.</text>
</comment>
<dbReference type="Proteomes" id="UP000485562">
    <property type="component" value="Unassembled WGS sequence"/>
</dbReference>
<dbReference type="EC" id="1.-.-.-" evidence="5"/>
<evidence type="ECO:0000256" key="2">
    <source>
        <dbReference type="ARBA" id="ARBA00023002"/>
    </source>
</evidence>
<dbReference type="InterPro" id="IPR013785">
    <property type="entry name" value="Aldolase_TIM"/>
</dbReference>
<organism evidence="5">
    <name type="scientific">candidate division TA06 bacterium ADurb.Bin131</name>
    <dbReference type="NCBI Taxonomy" id="1852827"/>
    <lineage>
        <taxon>Bacteria</taxon>
        <taxon>Bacteria division TA06</taxon>
    </lineage>
</organism>
<proteinExistence type="inferred from homology"/>